<dbReference type="PROSITE" id="PS00107">
    <property type="entry name" value="PROTEIN_KINASE_ATP"/>
    <property type="match status" value="1"/>
</dbReference>
<evidence type="ECO:0000256" key="1">
    <source>
        <dbReference type="PROSITE-ProRule" id="PRU10141"/>
    </source>
</evidence>
<dbReference type="Proteomes" id="UP000728032">
    <property type="component" value="Unassembled WGS sequence"/>
</dbReference>
<evidence type="ECO:0000313" key="4">
    <source>
        <dbReference type="Proteomes" id="UP000728032"/>
    </source>
</evidence>
<dbReference type="InterPro" id="IPR017441">
    <property type="entry name" value="Protein_kinase_ATP_BS"/>
</dbReference>
<dbReference type="Gene3D" id="3.30.200.20">
    <property type="entry name" value="Phosphorylase Kinase, domain 1"/>
    <property type="match status" value="1"/>
</dbReference>
<feature type="compositionally biased region" description="Low complexity" evidence="2">
    <location>
        <begin position="53"/>
        <end position="87"/>
    </location>
</feature>
<dbReference type="OrthoDB" id="774951at2759"/>
<name>A0A7R9MQQ8_9ACAR</name>
<evidence type="ECO:0000256" key="2">
    <source>
        <dbReference type="SAM" id="MobiDB-lite"/>
    </source>
</evidence>
<protein>
    <submittedName>
        <fullName evidence="3">Uncharacterized protein</fullName>
    </submittedName>
</protein>
<proteinExistence type="predicted"/>
<dbReference type="GO" id="GO:0005524">
    <property type="term" value="F:ATP binding"/>
    <property type="evidence" value="ECO:0007669"/>
    <property type="project" value="UniProtKB-UniRule"/>
</dbReference>
<feature type="binding site" evidence="1">
    <location>
        <position position="154"/>
    </location>
    <ligand>
        <name>ATP</name>
        <dbReference type="ChEBI" id="CHEBI:30616"/>
    </ligand>
</feature>
<accession>A0A7R9MQQ8</accession>
<dbReference type="AlphaFoldDB" id="A0A7R9MQQ8"/>
<evidence type="ECO:0000313" key="3">
    <source>
        <dbReference type="EMBL" id="CAD7663894.1"/>
    </source>
</evidence>
<gene>
    <name evidence="3" type="ORF">ONB1V03_LOCUS20452</name>
</gene>
<keyword evidence="1" id="KW-0067">ATP-binding</keyword>
<organism evidence="3">
    <name type="scientific">Oppiella nova</name>
    <dbReference type="NCBI Taxonomy" id="334625"/>
    <lineage>
        <taxon>Eukaryota</taxon>
        <taxon>Metazoa</taxon>
        <taxon>Ecdysozoa</taxon>
        <taxon>Arthropoda</taxon>
        <taxon>Chelicerata</taxon>
        <taxon>Arachnida</taxon>
        <taxon>Acari</taxon>
        <taxon>Acariformes</taxon>
        <taxon>Sarcoptiformes</taxon>
        <taxon>Oribatida</taxon>
        <taxon>Brachypylina</taxon>
        <taxon>Oppioidea</taxon>
        <taxon>Oppiidae</taxon>
        <taxon>Oppiella</taxon>
    </lineage>
</organism>
<keyword evidence="4" id="KW-1185">Reference proteome</keyword>
<feature type="region of interest" description="Disordered" evidence="2">
    <location>
        <begin position="45"/>
        <end position="119"/>
    </location>
</feature>
<dbReference type="SUPFAM" id="SSF56112">
    <property type="entry name" value="Protein kinase-like (PK-like)"/>
    <property type="match status" value="1"/>
</dbReference>
<keyword evidence="1" id="KW-0547">Nucleotide-binding</keyword>
<dbReference type="EMBL" id="CAJPVJ010035031">
    <property type="protein sequence ID" value="CAG2181031.1"/>
    <property type="molecule type" value="Genomic_DNA"/>
</dbReference>
<dbReference type="InterPro" id="IPR011009">
    <property type="entry name" value="Kinase-like_dom_sf"/>
</dbReference>
<sequence length="172" mass="18661">PSQTHRLTPLDQRERSTSAPNVCFNLVSHNDLTIEEIRTLTGGAFSSLHPPHSSGTRATSSTSGYQDSLSPSPSPTTTQSAGGSPTGIRQHSRPRPRARSADESSKKIRPNSGGRESIEDWEIPLKEILTGPRIGSGSFGTVYQGHWHGPVALKKLNVTDPTPAQLQVRYHY</sequence>
<reference evidence="3" key="1">
    <citation type="submission" date="2020-11" db="EMBL/GenBank/DDBJ databases">
        <authorList>
            <person name="Tran Van P."/>
        </authorList>
    </citation>
    <scope>NUCLEOTIDE SEQUENCE</scope>
</reference>
<dbReference type="EMBL" id="OC949856">
    <property type="protein sequence ID" value="CAD7663894.1"/>
    <property type="molecule type" value="Genomic_DNA"/>
</dbReference>
<feature type="non-terminal residue" evidence="3">
    <location>
        <position position="172"/>
    </location>
</feature>